<reference evidence="4" key="2">
    <citation type="journal article" date="2018" name="Nature">
        <title>Human gut bacteria contain acquired interbacterial defence systems.</title>
        <authorList>
            <person name="Ross B.D."/>
            <person name="Verster A.J."/>
            <person name="Radey M.C."/>
            <person name="Schmidtke D.T."/>
            <person name="Pope C.E."/>
            <person name="Hoffman L.R."/>
            <person name="Hajjar A."/>
            <person name="Peterson S.B."/>
            <person name="Borenstein E."/>
            <person name="Mougous J."/>
        </authorList>
    </citation>
    <scope>NUCLEOTIDE SEQUENCE</scope>
    <source>
        <strain evidence="4">3725 D1 iv</strain>
    </source>
</reference>
<dbReference type="EMBL" id="QSBI01000022">
    <property type="protein sequence ID" value="RGX08197.1"/>
    <property type="molecule type" value="Genomic_DNA"/>
</dbReference>
<evidence type="ECO:0000256" key="1">
    <source>
        <dbReference type="SAM" id="Phobius"/>
    </source>
</evidence>
<evidence type="ECO:0000313" key="8">
    <source>
        <dbReference type="Proteomes" id="UP000286031"/>
    </source>
</evidence>
<evidence type="ECO:0000313" key="11">
    <source>
        <dbReference type="Proteomes" id="UP000478493"/>
    </source>
</evidence>
<sequence length="71" mass="8765">MEIRLFHVQIVFCSMFQIKRKKVEEYLLTIRVFVYLCVKFKFCYLRSNTHILLLIINILYIYHLSTQQFLT</sequence>
<evidence type="ECO:0000313" key="3">
    <source>
        <dbReference type="EMBL" id="KAA4624294.1"/>
    </source>
</evidence>
<gene>
    <name evidence="6" type="ORF">DW206_14965</name>
    <name evidence="5" type="ORF">DWV35_16125</name>
    <name evidence="4" type="ORF">DYI28_27325</name>
    <name evidence="2" type="ORF">F3B85_18505</name>
    <name evidence="3" type="ORF">F3B90_17570</name>
</gene>
<dbReference type="Proteomes" id="UP000286031">
    <property type="component" value="Unassembled WGS sequence"/>
</dbReference>
<dbReference type="EMBL" id="VWFP01000018">
    <property type="protein sequence ID" value="KAA4624294.1"/>
    <property type="molecule type" value="Genomic_DNA"/>
</dbReference>
<reference evidence="7 8" key="3">
    <citation type="submission" date="2018-08" db="EMBL/GenBank/DDBJ databases">
        <title>A genome reference for cultivated species of the human gut microbiota.</title>
        <authorList>
            <person name="Zou Y."/>
            <person name="Xue W."/>
            <person name="Luo G."/>
        </authorList>
    </citation>
    <scope>NUCLEOTIDE SEQUENCE [LARGE SCALE GENOMIC DNA]</scope>
    <source>
        <strain evidence="5 8">AF04-46</strain>
        <strain evidence="6 7">AM17-48</strain>
    </source>
</reference>
<dbReference type="Proteomes" id="UP000478493">
    <property type="component" value="Unassembled WGS sequence"/>
</dbReference>
<keyword evidence="1" id="KW-1133">Transmembrane helix</keyword>
<name>A0A374PMH5_BACOV</name>
<dbReference type="EMBL" id="CP041395">
    <property type="protein sequence ID" value="QDM12120.1"/>
    <property type="molecule type" value="Genomic_DNA"/>
</dbReference>
<accession>A0A374PMH5</accession>
<reference evidence="4" key="5">
    <citation type="submission" date="2019-07" db="EMBL/GenBank/DDBJ databases">
        <authorList>
            <person name="Ross B.D."/>
            <person name="Verster A.J."/>
            <person name="Radey M.C."/>
            <person name="Schmidtke D.T."/>
            <person name="Pope C.E."/>
            <person name="Hoffman L.R."/>
            <person name="Hajjar A."/>
            <person name="Peterson S.B."/>
            <person name="Borenstein E."/>
            <person name="Mougous J.D."/>
        </authorList>
    </citation>
    <scope>NUCLEOTIDE SEQUENCE</scope>
    <source>
        <strain evidence="4">3725 D1 iv</strain>
    </source>
</reference>
<dbReference type="Proteomes" id="UP000424805">
    <property type="component" value="Unassembled WGS sequence"/>
</dbReference>
<evidence type="ECO:0000313" key="10">
    <source>
        <dbReference type="Proteomes" id="UP000424805"/>
    </source>
</evidence>
<reference evidence="10 11" key="4">
    <citation type="journal article" date="2019" name="Nat. Med.">
        <title>A library of human gut bacterial isolates paired with longitudinal multiomics data enables mechanistic microbiome research.</title>
        <authorList>
            <person name="Poyet M."/>
            <person name="Groussin M."/>
            <person name="Gibbons S.M."/>
            <person name="Avila-Pacheco J."/>
            <person name="Jiang X."/>
            <person name="Kearney S.M."/>
            <person name="Perrotta A.R."/>
            <person name="Berdy B."/>
            <person name="Zhao S."/>
            <person name="Lieberman T.D."/>
            <person name="Swanson P.K."/>
            <person name="Smith M."/>
            <person name="Roesemann S."/>
            <person name="Alexander J.E."/>
            <person name="Rich S.A."/>
            <person name="Livny J."/>
            <person name="Vlamakis H."/>
            <person name="Clish C."/>
            <person name="Bullock K."/>
            <person name="Deik A."/>
            <person name="Scott J."/>
            <person name="Pierce K.A."/>
            <person name="Xavier R.J."/>
            <person name="Alm E.J."/>
        </authorList>
    </citation>
    <scope>NUCLEOTIDE SEQUENCE [LARGE SCALE GENOMIC DNA]</scope>
    <source>
        <strain evidence="3 10">BIOML-A15</strain>
        <strain evidence="2 11">BIOML-A41</strain>
    </source>
</reference>
<keyword evidence="1" id="KW-0812">Transmembrane</keyword>
<evidence type="ECO:0000313" key="9">
    <source>
        <dbReference type="Proteomes" id="UP000318823"/>
    </source>
</evidence>
<dbReference type="EMBL" id="QRJR01000012">
    <property type="protein sequence ID" value="RHH44741.1"/>
    <property type="molecule type" value="Genomic_DNA"/>
</dbReference>
<proteinExistence type="predicted"/>
<evidence type="ECO:0000313" key="4">
    <source>
        <dbReference type="EMBL" id="QDM12120.1"/>
    </source>
</evidence>
<keyword evidence="1" id="KW-0472">Membrane</keyword>
<evidence type="ECO:0000313" key="7">
    <source>
        <dbReference type="Proteomes" id="UP000283329"/>
    </source>
</evidence>
<feature type="transmembrane region" description="Helical" evidence="1">
    <location>
        <begin position="51"/>
        <end position="70"/>
    </location>
</feature>
<dbReference type="Proteomes" id="UP000318823">
    <property type="component" value="Chromosome"/>
</dbReference>
<dbReference type="Proteomes" id="UP000283329">
    <property type="component" value="Unassembled WGS sequence"/>
</dbReference>
<dbReference type="AlphaFoldDB" id="A0A374PMH5"/>
<organism evidence="6 7">
    <name type="scientific">Bacteroides ovatus</name>
    <dbReference type="NCBI Taxonomy" id="28116"/>
    <lineage>
        <taxon>Bacteria</taxon>
        <taxon>Pseudomonadati</taxon>
        <taxon>Bacteroidota</taxon>
        <taxon>Bacteroidia</taxon>
        <taxon>Bacteroidales</taxon>
        <taxon>Bacteroidaceae</taxon>
        <taxon>Bacteroides</taxon>
    </lineage>
</organism>
<reference evidence="9" key="1">
    <citation type="journal article" date="2018" name="J. Anim. Genet.">
        <title>Acquired interbacterial defense systems protect against interspecies antagonism in the human gut microbiome.</title>
        <authorList>
            <person name="Ross B.D."/>
            <person name="Verster A.J."/>
            <person name="Radey M.C."/>
            <person name="Schmidtke D.T."/>
            <person name="Pope C.E."/>
            <person name="Hoffman L.R."/>
            <person name="Hajjar A."/>
            <person name="Peterson S.B."/>
            <person name="Borenstein E."/>
            <person name="Mougous J."/>
        </authorList>
    </citation>
    <scope>NUCLEOTIDE SEQUENCE [LARGE SCALE GENOMIC DNA]</scope>
    <source>
        <strain evidence="9">3725 D1 iv</strain>
    </source>
</reference>
<evidence type="ECO:0000313" key="2">
    <source>
        <dbReference type="EMBL" id="KAA4532149.1"/>
    </source>
</evidence>
<dbReference type="EMBL" id="VWGP01000015">
    <property type="protein sequence ID" value="KAA4532149.1"/>
    <property type="molecule type" value="Genomic_DNA"/>
</dbReference>
<protein>
    <submittedName>
        <fullName evidence="6">Uncharacterized protein</fullName>
    </submittedName>
</protein>
<evidence type="ECO:0000313" key="5">
    <source>
        <dbReference type="EMBL" id="RGX08197.1"/>
    </source>
</evidence>
<evidence type="ECO:0000313" key="6">
    <source>
        <dbReference type="EMBL" id="RHH44741.1"/>
    </source>
</evidence>